<dbReference type="GO" id="GO:0003755">
    <property type="term" value="F:peptidyl-prolyl cis-trans isomerase activity"/>
    <property type="evidence" value="ECO:0007669"/>
    <property type="project" value="UniProtKB-KW"/>
</dbReference>
<evidence type="ECO:0000313" key="6">
    <source>
        <dbReference type="EMBL" id="RWS24593.1"/>
    </source>
</evidence>
<dbReference type="Proteomes" id="UP000288716">
    <property type="component" value="Unassembled WGS sequence"/>
</dbReference>
<dbReference type="OrthoDB" id="8116123at2759"/>
<evidence type="ECO:0000259" key="5">
    <source>
        <dbReference type="PROSITE" id="PS50059"/>
    </source>
</evidence>
<dbReference type="GO" id="GO:0007283">
    <property type="term" value="P:spermatogenesis"/>
    <property type="evidence" value="ECO:0007669"/>
    <property type="project" value="TreeGrafter"/>
</dbReference>
<evidence type="ECO:0000256" key="2">
    <source>
        <dbReference type="ARBA" id="ARBA00022737"/>
    </source>
</evidence>
<dbReference type="EMBL" id="NCKV01004680">
    <property type="protein sequence ID" value="RWS24593.1"/>
    <property type="molecule type" value="Genomic_DNA"/>
</dbReference>
<dbReference type="PROSITE" id="PS50059">
    <property type="entry name" value="FKBP_PPIASE"/>
    <property type="match status" value="1"/>
</dbReference>
<dbReference type="Pfam" id="PF14559">
    <property type="entry name" value="TPR_19"/>
    <property type="match status" value="1"/>
</dbReference>
<dbReference type="InterPro" id="IPR019734">
    <property type="entry name" value="TPR_rpt"/>
</dbReference>
<dbReference type="InterPro" id="IPR042282">
    <property type="entry name" value="FKBP6/shu"/>
</dbReference>
<reference evidence="6 7" key="1">
    <citation type="journal article" date="2018" name="Gigascience">
        <title>Genomes of trombidid mites reveal novel predicted allergens and laterally-transferred genes associated with secondary metabolism.</title>
        <authorList>
            <person name="Dong X."/>
            <person name="Chaisiri K."/>
            <person name="Xia D."/>
            <person name="Armstrong S.D."/>
            <person name="Fang Y."/>
            <person name="Donnelly M.J."/>
            <person name="Kadowaki T."/>
            <person name="McGarry J.W."/>
            <person name="Darby A.C."/>
            <person name="Makepeace B.L."/>
        </authorList>
    </citation>
    <scope>NUCLEOTIDE SEQUENCE [LARGE SCALE GENOMIC DNA]</scope>
    <source>
        <strain evidence="6">UoL-UT</strain>
    </source>
</reference>
<dbReference type="Gene3D" id="3.10.50.40">
    <property type="match status" value="1"/>
</dbReference>
<dbReference type="GO" id="GO:0005737">
    <property type="term" value="C:cytoplasm"/>
    <property type="evidence" value="ECO:0007669"/>
    <property type="project" value="TreeGrafter"/>
</dbReference>
<protein>
    <recommendedName>
        <fullName evidence="4">peptidylprolyl isomerase</fullName>
        <ecNumber evidence="4">5.2.1.8</ecNumber>
    </recommendedName>
</protein>
<dbReference type="PANTHER" id="PTHR46674:SF1">
    <property type="entry name" value="INACTIVE PEPTIDYL-PROLYL CIS-TRANS ISOMERASE FKBP6"/>
    <property type="match status" value="1"/>
</dbReference>
<comment type="catalytic activity">
    <reaction evidence="4">
        <text>[protein]-peptidylproline (omega=180) = [protein]-peptidylproline (omega=0)</text>
        <dbReference type="Rhea" id="RHEA:16237"/>
        <dbReference type="Rhea" id="RHEA-COMP:10747"/>
        <dbReference type="Rhea" id="RHEA-COMP:10748"/>
        <dbReference type="ChEBI" id="CHEBI:83833"/>
        <dbReference type="ChEBI" id="CHEBI:83834"/>
        <dbReference type="EC" id="5.2.1.8"/>
    </reaction>
</comment>
<gene>
    <name evidence="6" type="ORF">B4U80_03115</name>
</gene>
<dbReference type="Gene3D" id="1.25.40.10">
    <property type="entry name" value="Tetratricopeptide repeat domain"/>
    <property type="match status" value="1"/>
</dbReference>
<accession>A0A443SAM6</accession>
<dbReference type="InterPro" id="IPR011990">
    <property type="entry name" value="TPR-like_helical_dom_sf"/>
</dbReference>
<dbReference type="SMART" id="SM00028">
    <property type="entry name" value="TPR"/>
    <property type="match status" value="3"/>
</dbReference>
<name>A0A443SAM6_9ACAR</name>
<proteinExistence type="inferred from homology"/>
<keyword evidence="2" id="KW-0677">Repeat</keyword>
<keyword evidence="4 6" id="KW-0413">Isomerase</keyword>
<evidence type="ECO:0000256" key="4">
    <source>
        <dbReference type="PROSITE-ProRule" id="PRU00277"/>
    </source>
</evidence>
<dbReference type="PANTHER" id="PTHR46674">
    <property type="entry name" value="INACTIVE PEPTIDYL-PROLYL CIS-TRANS ISOMERASE FKBP6"/>
    <property type="match status" value="1"/>
</dbReference>
<keyword evidence="7" id="KW-1185">Reference proteome</keyword>
<comment type="similarity">
    <text evidence="1">Belongs to the FKBP6 family.</text>
</comment>
<feature type="domain" description="PPIase FKBP-type" evidence="5">
    <location>
        <begin position="106"/>
        <end position="199"/>
    </location>
</feature>
<dbReference type="VEuPathDB" id="VectorBase:LDEU007448"/>
<dbReference type="GO" id="GO:0051879">
    <property type="term" value="F:Hsp90 protein binding"/>
    <property type="evidence" value="ECO:0007669"/>
    <property type="project" value="TreeGrafter"/>
</dbReference>
<evidence type="ECO:0000256" key="3">
    <source>
        <dbReference type="ARBA" id="ARBA00022803"/>
    </source>
</evidence>
<dbReference type="SUPFAM" id="SSF48452">
    <property type="entry name" value="TPR-like"/>
    <property type="match status" value="1"/>
</dbReference>
<dbReference type="SUPFAM" id="SSF54534">
    <property type="entry name" value="FKBP-like"/>
    <property type="match status" value="1"/>
</dbReference>
<dbReference type="GO" id="GO:0034587">
    <property type="term" value="P:piRNA processing"/>
    <property type="evidence" value="ECO:0007669"/>
    <property type="project" value="TreeGrafter"/>
</dbReference>
<comment type="caution">
    <text evidence="6">The sequence shown here is derived from an EMBL/GenBank/DDBJ whole genome shotgun (WGS) entry which is preliminary data.</text>
</comment>
<dbReference type="EC" id="5.2.1.8" evidence="4"/>
<evidence type="ECO:0000313" key="7">
    <source>
        <dbReference type="Proteomes" id="UP000288716"/>
    </source>
</evidence>
<keyword evidence="3" id="KW-0802">TPR repeat</keyword>
<dbReference type="InterPro" id="IPR001179">
    <property type="entry name" value="PPIase_FKBP_dom"/>
</dbReference>
<dbReference type="InterPro" id="IPR046357">
    <property type="entry name" value="PPIase_dom_sf"/>
</dbReference>
<dbReference type="Pfam" id="PF00254">
    <property type="entry name" value="FKBP_C"/>
    <property type="match status" value="1"/>
</dbReference>
<evidence type="ECO:0000256" key="1">
    <source>
        <dbReference type="ARBA" id="ARBA00009648"/>
    </source>
</evidence>
<sequence length="384" mass="44015">MSEQISDHSGYVRSIGDGVSVRDLQEGVMLDTEDVVAEDEEFMQNETWWLNEQVARNVNNEDENYFKEERHLSFEELKSKMTPVTEDGGVMKRVLKQGVGLTITDGVTVSYHCEAFLEGQDEPFDSTILRERPYLHRLRSDDDYSTLIPGLFFAMKTMKRLEVAQIIVSPAYAYGSLGCLPRIPPNATVLFKVELLRVHEPGTLADFELLTEEEKSKLTFTEVLKMCNEERVMGNTFFKDKIYKQAVFRYRKAIDVLERYFFSNEDDANAANDVLLKMYCNAANGYNLLQRHHAAMMMCKRALAIQPKCLKALYHYAKAKRLNGDYDTARHLLNQANTIKPNDASIMAEMRALEKRVHLDTISEKDLFKKMSVGVFSNPSSHLD</sequence>
<keyword evidence="4" id="KW-0697">Rotamase</keyword>
<dbReference type="AlphaFoldDB" id="A0A443SAM6"/>
<organism evidence="6 7">
    <name type="scientific">Leptotrombidium deliense</name>
    <dbReference type="NCBI Taxonomy" id="299467"/>
    <lineage>
        <taxon>Eukaryota</taxon>
        <taxon>Metazoa</taxon>
        <taxon>Ecdysozoa</taxon>
        <taxon>Arthropoda</taxon>
        <taxon>Chelicerata</taxon>
        <taxon>Arachnida</taxon>
        <taxon>Acari</taxon>
        <taxon>Acariformes</taxon>
        <taxon>Trombidiformes</taxon>
        <taxon>Prostigmata</taxon>
        <taxon>Anystina</taxon>
        <taxon>Parasitengona</taxon>
        <taxon>Trombiculoidea</taxon>
        <taxon>Trombiculidae</taxon>
        <taxon>Leptotrombidium</taxon>
    </lineage>
</organism>
<dbReference type="STRING" id="299467.A0A443SAM6"/>